<proteinExistence type="predicted"/>
<evidence type="ECO:0000313" key="2">
    <source>
        <dbReference type="Proteomes" id="UP000013237"/>
    </source>
</evidence>
<evidence type="ECO:0008006" key="3">
    <source>
        <dbReference type="Google" id="ProtNLM"/>
    </source>
</evidence>
<dbReference type="Proteomes" id="UP000013237">
    <property type="component" value="Unassembled WGS sequence"/>
</dbReference>
<dbReference type="AlphaFoldDB" id="A0AAD2ZVW8"/>
<dbReference type="RefSeq" id="WP_004576410.1">
    <property type="nucleotide sequence ID" value="NZ_APBQ01000108.1"/>
</dbReference>
<dbReference type="InterPro" id="IPR022385">
    <property type="entry name" value="Rhs_assc_core"/>
</dbReference>
<evidence type="ECO:0000313" key="1">
    <source>
        <dbReference type="EMBL" id="ENY76413.1"/>
    </source>
</evidence>
<organism evidence="1 2">
    <name type="scientific">Pseudomonas putida TRO1</name>
    <dbReference type="NCBI Taxonomy" id="1227924"/>
    <lineage>
        <taxon>Bacteria</taxon>
        <taxon>Pseudomonadati</taxon>
        <taxon>Pseudomonadota</taxon>
        <taxon>Gammaproteobacteria</taxon>
        <taxon>Pseudomonadales</taxon>
        <taxon>Pseudomonadaceae</taxon>
        <taxon>Pseudomonas</taxon>
    </lineage>
</organism>
<comment type="caution">
    <text evidence="1">The sequence shown here is derived from an EMBL/GenBank/DDBJ whole genome shotgun (WGS) entry which is preliminary data.</text>
</comment>
<name>A0AAD2ZVW8_PSEPU</name>
<gene>
    <name evidence="1" type="ORF">C206_17319</name>
</gene>
<dbReference type="NCBIfam" id="TIGR03696">
    <property type="entry name" value="Rhs_assc_core"/>
    <property type="match status" value="1"/>
</dbReference>
<dbReference type="SUPFAM" id="SSF56399">
    <property type="entry name" value="ADP-ribosylation"/>
    <property type="match status" value="1"/>
</dbReference>
<reference evidence="1 2" key="1">
    <citation type="submission" date="2013-02" db="EMBL/GenBank/DDBJ databases">
        <title>Insights into the proteome of triclosan-resistant Pseudomonas putida TRO1, isolated from activated sludge.</title>
        <authorList>
            <person name="Lolas I.B."/>
            <person name="Almeida B."/>
            <person name="Starnawski P.M."/>
            <person name="Soenderkaer M."/>
            <person name="Nielsen K.L."/>
            <person name="Nielsen J.L."/>
        </authorList>
    </citation>
    <scope>NUCLEOTIDE SEQUENCE [LARGE SCALE GENOMIC DNA]</scope>
    <source>
        <strain evidence="1 2">TRO1</strain>
    </source>
</reference>
<dbReference type="EMBL" id="APBQ01000108">
    <property type="protein sequence ID" value="ENY76413.1"/>
    <property type="molecule type" value="Genomic_DNA"/>
</dbReference>
<accession>A0AAD2ZVW8</accession>
<protein>
    <recommendedName>
        <fullName evidence="3">RHS repeat-associated core domain-containing protein</fullName>
    </recommendedName>
</protein>
<dbReference type="Gene3D" id="2.180.10.10">
    <property type="entry name" value="RHS repeat-associated core"/>
    <property type="match status" value="1"/>
</dbReference>
<sequence length="273" mass="30492">MTHAIAYSPYGYCPPAPMQMAATGFNGERSDPVTYNYALGAGYRFFNPALMRFTSPDAVSPFGSGGLNPYCYCLCDPINLSDPDGRTPAQPWNIIRLRTMFPSLHKRKTSFQINLEEFDANISNYKSTLGRRHEFGSARSLVASPAVDEIPPGWDRIGIHGSSTTNKKSLLKSLDPKLIKPRGGHQELGRGFYVAVDSSWSMFGSGDGRQSYNVYTPNMARFTPGKHFDFSHAALQPYEKMQIVIRESAYDLFIVREARVGPIVRPRPYEAPF</sequence>